<dbReference type="FunFam" id="3.80.10.10:FF:000379">
    <property type="entry name" value="Protein NSP-INTERACTING KINASE 2"/>
    <property type="match status" value="1"/>
</dbReference>
<dbReference type="InterPro" id="IPR000719">
    <property type="entry name" value="Prot_kinase_dom"/>
</dbReference>
<keyword evidence="4" id="KW-0677">Repeat</keyword>
<dbReference type="Gene3D" id="3.30.200.20">
    <property type="entry name" value="Phosphorylase Kinase, domain 1"/>
    <property type="match status" value="1"/>
</dbReference>
<name>A0AAQ3QB62_9LILI</name>
<dbReference type="InterPro" id="IPR032675">
    <property type="entry name" value="LRR_dom_sf"/>
</dbReference>
<evidence type="ECO:0000256" key="6">
    <source>
        <dbReference type="ARBA" id="ARBA00023136"/>
    </source>
</evidence>
<organism evidence="9 10">
    <name type="scientific">Canna indica</name>
    <name type="common">Indian-shot</name>
    <dbReference type="NCBI Taxonomy" id="4628"/>
    <lineage>
        <taxon>Eukaryota</taxon>
        <taxon>Viridiplantae</taxon>
        <taxon>Streptophyta</taxon>
        <taxon>Embryophyta</taxon>
        <taxon>Tracheophyta</taxon>
        <taxon>Spermatophyta</taxon>
        <taxon>Magnoliopsida</taxon>
        <taxon>Liliopsida</taxon>
        <taxon>Zingiberales</taxon>
        <taxon>Cannaceae</taxon>
        <taxon>Canna</taxon>
    </lineage>
</organism>
<evidence type="ECO:0000256" key="2">
    <source>
        <dbReference type="ARBA" id="ARBA00022614"/>
    </source>
</evidence>
<dbReference type="FunFam" id="3.30.200.20:FF:000371">
    <property type="entry name" value="Protein NSP-INTERACTING KINASE 2"/>
    <property type="match status" value="1"/>
</dbReference>
<dbReference type="Pfam" id="PF13855">
    <property type="entry name" value="LRR_8"/>
    <property type="match status" value="1"/>
</dbReference>
<evidence type="ECO:0000313" key="9">
    <source>
        <dbReference type="EMBL" id="WOL04334.1"/>
    </source>
</evidence>
<dbReference type="Pfam" id="PF00560">
    <property type="entry name" value="LRR_1"/>
    <property type="match status" value="2"/>
</dbReference>
<keyword evidence="7" id="KW-0732">Signal</keyword>
<dbReference type="AlphaFoldDB" id="A0AAQ3QB62"/>
<keyword evidence="5" id="KW-1133">Transmembrane helix</keyword>
<keyword evidence="10" id="KW-1185">Reference proteome</keyword>
<dbReference type="InterPro" id="IPR003591">
    <property type="entry name" value="Leu-rich_rpt_typical-subtyp"/>
</dbReference>
<dbReference type="GO" id="GO:0016020">
    <property type="term" value="C:membrane"/>
    <property type="evidence" value="ECO:0007669"/>
    <property type="project" value="UniProtKB-SubCell"/>
</dbReference>
<protein>
    <submittedName>
        <fullName evidence="9">LRR receptor-like serine/threonine-protein kinase GSO2</fullName>
    </submittedName>
</protein>
<dbReference type="PANTHER" id="PTHR48006:SF28">
    <property type="entry name" value="LEUCINE-RICH REPEAT PROTEIN KINASE FAMILY PROTEIN"/>
    <property type="match status" value="1"/>
</dbReference>
<dbReference type="PANTHER" id="PTHR48006">
    <property type="entry name" value="LEUCINE-RICH REPEAT-CONTAINING PROTEIN DDB_G0281931-RELATED"/>
    <property type="match status" value="1"/>
</dbReference>
<dbReference type="InterPro" id="IPR001611">
    <property type="entry name" value="Leu-rich_rpt"/>
</dbReference>
<keyword evidence="6" id="KW-0472">Membrane</keyword>
<dbReference type="Proteomes" id="UP001327560">
    <property type="component" value="Chromosome 4"/>
</dbReference>
<evidence type="ECO:0000259" key="8">
    <source>
        <dbReference type="PROSITE" id="PS50011"/>
    </source>
</evidence>
<accession>A0AAQ3QB62</accession>
<dbReference type="InterPro" id="IPR013210">
    <property type="entry name" value="LRR_N_plant-typ"/>
</dbReference>
<dbReference type="InterPro" id="IPR051824">
    <property type="entry name" value="LRR_Rcpt-Like_S/T_Kinase"/>
</dbReference>
<dbReference type="Pfam" id="PF07714">
    <property type="entry name" value="PK_Tyr_Ser-Thr"/>
    <property type="match status" value="1"/>
</dbReference>
<dbReference type="InterPro" id="IPR011009">
    <property type="entry name" value="Kinase-like_dom_sf"/>
</dbReference>
<comment type="subcellular location">
    <subcellularLocation>
        <location evidence="1">Membrane</location>
    </subcellularLocation>
</comment>
<feature type="signal peptide" evidence="7">
    <location>
        <begin position="1"/>
        <end position="26"/>
    </location>
</feature>
<keyword evidence="3" id="KW-0812">Transmembrane</keyword>
<dbReference type="CDD" id="cd14066">
    <property type="entry name" value="STKc_IRAK"/>
    <property type="match status" value="1"/>
</dbReference>
<dbReference type="EMBL" id="CP136893">
    <property type="protein sequence ID" value="WOL04334.1"/>
    <property type="molecule type" value="Genomic_DNA"/>
</dbReference>
<evidence type="ECO:0000256" key="4">
    <source>
        <dbReference type="ARBA" id="ARBA00022737"/>
    </source>
</evidence>
<dbReference type="Gene3D" id="1.10.510.10">
    <property type="entry name" value="Transferase(Phosphotransferase) domain 1"/>
    <property type="match status" value="1"/>
</dbReference>
<sequence length="581" mass="64231">MPSLPPLGHGLLFLFLFALLLRTALSGGGNDELKALMELKSSLDPESRFLTSWRSEGDPCGGDFEGVACNERGEVTNISLQGRRLAGSISPAVVRLRSLTGLYLHYNSISREIPREIANLTRLADLYLNVNNLSGRIPAEIGDMDELQVLQLSYNKLTGSIPTKLGLLKKLTVLALQSNNLNGAIPASLGDLSELTWLDLSFNKLFGSVPVKLAQLSRLTLLDVRNNSLSGNVPSGNIFFSPRMGASLELCNGQLMLTDRAKDSLRRIASPLISLEYSHGWDPLADKRSGVGFSQEVSQSFRFNLEEVDSATQHFSEVNLLGKKNSFVATYKGILRDGCAVAVKRINKMSCKSEESEFLKGLNMLTMLRHRNLVGLRGFCYSRGRGECFLVYDFVSNGSLSQYLDVKDDENNKVLDWPTRVSIIRGIAKGIEYLHCNGANKPSLFHQNLSSEKVLIDSHFEPLLSGWGLHKLLTEDVVFSSLKESAAMGYLAPEYTTTGRFSEKSDVYAFGVIMLQILTGKKKVNHLWLEVESGRFEDLIDEKLKGNYSMPEAARLTRIALLCAADAPSRRPAIEEVVQEL</sequence>
<gene>
    <name evidence="9" type="ORF">Cni_G13055</name>
</gene>
<dbReference type="SUPFAM" id="SSF56112">
    <property type="entry name" value="Protein kinase-like (PK-like)"/>
    <property type="match status" value="1"/>
</dbReference>
<dbReference type="GO" id="GO:0004672">
    <property type="term" value="F:protein kinase activity"/>
    <property type="evidence" value="ECO:0007669"/>
    <property type="project" value="InterPro"/>
</dbReference>
<proteinExistence type="predicted"/>
<evidence type="ECO:0000256" key="3">
    <source>
        <dbReference type="ARBA" id="ARBA00022692"/>
    </source>
</evidence>
<keyword evidence="9" id="KW-0418">Kinase</keyword>
<evidence type="ECO:0000313" key="10">
    <source>
        <dbReference type="Proteomes" id="UP001327560"/>
    </source>
</evidence>
<evidence type="ECO:0000256" key="7">
    <source>
        <dbReference type="SAM" id="SignalP"/>
    </source>
</evidence>
<feature type="domain" description="Protein kinase" evidence="8">
    <location>
        <begin position="315"/>
        <end position="581"/>
    </location>
</feature>
<dbReference type="InterPro" id="IPR001245">
    <property type="entry name" value="Ser-Thr/Tyr_kinase_cat_dom"/>
</dbReference>
<keyword evidence="2" id="KW-0433">Leucine-rich repeat</keyword>
<reference evidence="9 10" key="1">
    <citation type="submission" date="2023-10" db="EMBL/GenBank/DDBJ databases">
        <title>Chromosome-scale genome assembly provides insights into flower coloration mechanisms of Canna indica.</title>
        <authorList>
            <person name="Li C."/>
        </authorList>
    </citation>
    <scope>NUCLEOTIDE SEQUENCE [LARGE SCALE GENOMIC DNA]</scope>
    <source>
        <tissue evidence="9">Flower</tissue>
    </source>
</reference>
<dbReference type="PROSITE" id="PS50011">
    <property type="entry name" value="PROTEIN_KINASE_DOM"/>
    <property type="match status" value="1"/>
</dbReference>
<dbReference type="SMART" id="SM00369">
    <property type="entry name" value="LRR_TYP"/>
    <property type="match status" value="3"/>
</dbReference>
<feature type="chain" id="PRO_5042903892" evidence="7">
    <location>
        <begin position="27"/>
        <end position="581"/>
    </location>
</feature>
<dbReference type="Pfam" id="PF08263">
    <property type="entry name" value="LRRNT_2"/>
    <property type="match status" value="1"/>
</dbReference>
<dbReference type="SUPFAM" id="SSF52058">
    <property type="entry name" value="L domain-like"/>
    <property type="match status" value="1"/>
</dbReference>
<dbReference type="GO" id="GO:0005524">
    <property type="term" value="F:ATP binding"/>
    <property type="evidence" value="ECO:0007669"/>
    <property type="project" value="InterPro"/>
</dbReference>
<dbReference type="Gene3D" id="3.80.10.10">
    <property type="entry name" value="Ribonuclease Inhibitor"/>
    <property type="match status" value="2"/>
</dbReference>
<evidence type="ECO:0000256" key="1">
    <source>
        <dbReference type="ARBA" id="ARBA00004370"/>
    </source>
</evidence>
<keyword evidence="9" id="KW-0808">Transferase</keyword>
<keyword evidence="9" id="KW-0675">Receptor</keyword>
<evidence type="ECO:0000256" key="5">
    <source>
        <dbReference type="ARBA" id="ARBA00022989"/>
    </source>
</evidence>